<comment type="caution">
    <text evidence="1">The sequence shown here is derived from an EMBL/GenBank/DDBJ whole genome shotgun (WGS) entry which is preliminary data.</text>
</comment>
<keyword evidence="2" id="KW-1185">Reference proteome</keyword>
<name>A0ACC0V8U6_9HYPO</name>
<evidence type="ECO:0000313" key="1">
    <source>
        <dbReference type="EMBL" id="KAI9902317.1"/>
    </source>
</evidence>
<dbReference type="EMBL" id="CM047941">
    <property type="protein sequence ID" value="KAI9902317.1"/>
    <property type="molecule type" value="Genomic_DNA"/>
</dbReference>
<sequence>MTLSWEDKKDIIIKLYIDEGKKLTEVQKIMVDYYNFHASIRSYRKQFDNWQVGKYKCTKRQHWGGPSRVKENDANSPTPPPMMMEPPMLIEPPIMAPPMMHRYSQPQPPPPPPPPLQSTISEEQSQQFQRRVIRELWR</sequence>
<dbReference type="Proteomes" id="UP001163324">
    <property type="component" value="Chromosome 2"/>
</dbReference>
<proteinExistence type="predicted"/>
<reference evidence="1" key="1">
    <citation type="submission" date="2022-10" db="EMBL/GenBank/DDBJ databases">
        <title>Complete Genome of Trichothecium roseum strain YXFP-22015, a Plant Pathogen Isolated from Citrus.</title>
        <authorList>
            <person name="Wang Y."/>
            <person name="Zhu L."/>
        </authorList>
    </citation>
    <scope>NUCLEOTIDE SEQUENCE</scope>
    <source>
        <strain evidence="1">YXFP-22015</strain>
    </source>
</reference>
<organism evidence="1 2">
    <name type="scientific">Trichothecium roseum</name>
    <dbReference type="NCBI Taxonomy" id="47278"/>
    <lineage>
        <taxon>Eukaryota</taxon>
        <taxon>Fungi</taxon>
        <taxon>Dikarya</taxon>
        <taxon>Ascomycota</taxon>
        <taxon>Pezizomycotina</taxon>
        <taxon>Sordariomycetes</taxon>
        <taxon>Hypocreomycetidae</taxon>
        <taxon>Hypocreales</taxon>
        <taxon>Hypocreales incertae sedis</taxon>
        <taxon>Trichothecium</taxon>
    </lineage>
</organism>
<gene>
    <name evidence="1" type="ORF">N3K66_001669</name>
</gene>
<accession>A0ACC0V8U6</accession>
<protein>
    <submittedName>
        <fullName evidence="1">Uncharacterized protein</fullName>
    </submittedName>
</protein>
<evidence type="ECO:0000313" key="2">
    <source>
        <dbReference type="Proteomes" id="UP001163324"/>
    </source>
</evidence>